<proteinExistence type="inferred from homology"/>
<feature type="compositionally biased region" description="Gly residues" evidence="2">
    <location>
        <begin position="42"/>
        <end position="51"/>
    </location>
</feature>
<dbReference type="Pfam" id="PF03816">
    <property type="entry name" value="LytR_cpsA_psr"/>
    <property type="match status" value="1"/>
</dbReference>
<evidence type="ECO:0000256" key="3">
    <source>
        <dbReference type="SAM" id="Phobius"/>
    </source>
</evidence>
<dbReference type="PANTHER" id="PTHR33392">
    <property type="entry name" value="POLYISOPRENYL-TEICHOIC ACID--PEPTIDOGLYCAN TEICHOIC ACID TRANSFERASE TAGU"/>
    <property type="match status" value="1"/>
</dbReference>
<dbReference type="RefSeq" id="WP_306070304.1">
    <property type="nucleotide sequence ID" value="NZ_CP120988.1"/>
</dbReference>
<dbReference type="PANTHER" id="PTHR33392:SF6">
    <property type="entry name" value="POLYISOPRENYL-TEICHOIC ACID--PEPTIDOGLYCAN TEICHOIC ACID TRANSFERASE TAGU"/>
    <property type="match status" value="1"/>
</dbReference>
<evidence type="ECO:0000256" key="2">
    <source>
        <dbReference type="SAM" id="MobiDB-lite"/>
    </source>
</evidence>
<keyword evidence="3" id="KW-0812">Transmembrane</keyword>
<reference evidence="6 7" key="1">
    <citation type="submission" date="2023-03" db="EMBL/GenBank/DDBJ databases">
        <title>Isolation and description of six Streptomyces strains from soil environments, able to metabolize different microbial glucans.</title>
        <authorList>
            <person name="Widen T."/>
            <person name="Larsbrink J."/>
        </authorList>
    </citation>
    <scope>NUCLEOTIDE SEQUENCE [LARGE SCALE GENOMIC DNA]</scope>
    <source>
        <strain evidence="6 7">Alt2</strain>
    </source>
</reference>
<evidence type="ECO:0000313" key="7">
    <source>
        <dbReference type="Proteomes" id="UP001235744"/>
    </source>
</evidence>
<dbReference type="Gene3D" id="3.30.70.2390">
    <property type="match status" value="1"/>
</dbReference>
<dbReference type="InterPro" id="IPR027381">
    <property type="entry name" value="LytR/CpsA/Psr_C"/>
</dbReference>
<feature type="domain" description="Cell envelope-related transcriptional attenuator" evidence="4">
    <location>
        <begin position="160"/>
        <end position="319"/>
    </location>
</feature>
<evidence type="ECO:0000313" key="6">
    <source>
        <dbReference type="EMBL" id="WLQ58625.1"/>
    </source>
</evidence>
<name>A0ABY9IT79_9ACTN</name>
<accession>A0ABY9IT79</accession>
<dbReference type="Gene3D" id="3.40.630.190">
    <property type="entry name" value="LCP protein"/>
    <property type="match status" value="1"/>
</dbReference>
<keyword evidence="3" id="KW-0472">Membrane</keyword>
<evidence type="ECO:0000259" key="5">
    <source>
        <dbReference type="Pfam" id="PF13399"/>
    </source>
</evidence>
<dbReference type="NCBIfam" id="TIGR00350">
    <property type="entry name" value="lytR_cpsA_psr"/>
    <property type="match status" value="1"/>
</dbReference>
<keyword evidence="7" id="KW-1185">Reference proteome</keyword>
<protein>
    <submittedName>
        <fullName evidence="6">LCP family protein</fullName>
    </submittedName>
</protein>
<dbReference type="EMBL" id="CP120988">
    <property type="protein sequence ID" value="WLQ58625.1"/>
    <property type="molecule type" value="Genomic_DNA"/>
</dbReference>
<organism evidence="6 7">
    <name type="scientific">Streptomyces poriferorum</name>
    <dbReference type="NCBI Taxonomy" id="2798799"/>
    <lineage>
        <taxon>Bacteria</taxon>
        <taxon>Bacillati</taxon>
        <taxon>Actinomycetota</taxon>
        <taxon>Actinomycetes</taxon>
        <taxon>Kitasatosporales</taxon>
        <taxon>Streptomycetaceae</taxon>
        <taxon>Streptomyces</taxon>
    </lineage>
</organism>
<feature type="region of interest" description="Disordered" evidence="2">
    <location>
        <begin position="1"/>
        <end position="70"/>
    </location>
</feature>
<sequence length="565" mass="60069">MPGEGTRPRVRHAGQLGRDDGLYEGGDGSGDDGEDAARPETGGSGNGGGGRRAASHGGRRGRPRRAPKTKKRRVLRWIAFSLAFLILGTGAAGYLWYEHLNSNLRKGERSAGNGAAKKKAPNAAGQTPLNILLIGSDSRNSAENLKLGGSKKSVGGTPLADVQMLLHVSADRKNASVISIPRDTRVNIPACENPDTHQKYPASNGIINETLRGGPGCTLDTWEQLTKVYIDHWMMVDFSGVVDMADAVGGAWVCVKQDVNDVPKPNVPGGSHLRLTAGKHKIKGEDALKWLRTRHAFESDFGRSKAQHMYLNSVLRELKSQNAFTDTGRLMNLAETATKSLQVSEEIGTVKKLFDLGMQLKDVPLEKMNMLTMPRIPDPKNPEAHVLPKPGAADKLWALLRDDQSLDPKDRAKAAKKAAAGPKAGAPASLGVTVVNGTSADGQAATEGRASTVRDLLKAKGFTEADTSTEPGTALTTEVTYPHSAGAQGKADALSVAKALGMPASTVSETPDGAGLTLTVGSDWRTGSTFPKVVEDDSDPLEGTESVNGAKTDDCMDVYWPYRQM</sequence>
<evidence type="ECO:0000256" key="1">
    <source>
        <dbReference type="ARBA" id="ARBA00006068"/>
    </source>
</evidence>
<comment type="similarity">
    <text evidence="1">Belongs to the LytR/CpsA/Psr (LCP) family.</text>
</comment>
<gene>
    <name evidence="6" type="ORF">P8A19_25765</name>
</gene>
<dbReference type="InterPro" id="IPR004474">
    <property type="entry name" value="LytR_CpsA_psr"/>
</dbReference>
<feature type="transmembrane region" description="Helical" evidence="3">
    <location>
        <begin position="74"/>
        <end position="97"/>
    </location>
</feature>
<dbReference type="Pfam" id="PF13399">
    <property type="entry name" value="LytR_C"/>
    <property type="match status" value="1"/>
</dbReference>
<feature type="domain" description="LytR/CpsA/Psr regulator C-terminal" evidence="5">
    <location>
        <begin position="431"/>
        <end position="524"/>
    </location>
</feature>
<feature type="compositionally biased region" description="Basic residues" evidence="2">
    <location>
        <begin position="53"/>
        <end position="70"/>
    </location>
</feature>
<dbReference type="InterPro" id="IPR050922">
    <property type="entry name" value="LytR/CpsA/Psr_CW_biosynth"/>
</dbReference>
<evidence type="ECO:0000259" key="4">
    <source>
        <dbReference type="Pfam" id="PF03816"/>
    </source>
</evidence>
<dbReference type="Proteomes" id="UP001235744">
    <property type="component" value="Chromosome"/>
</dbReference>
<keyword evidence="3" id="KW-1133">Transmembrane helix</keyword>